<evidence type="ECO:0000313" key="1">
    <source>
        <dbReference type="EMBL" id="GES86763.1"/>
    </source>
</evidence>
<sequence length="132" mass="15743">MPCQACQRHSRLSRPEPARWHDPMMDLLIDDEGGETMSTIVLMVGVGWNSGSLSLEGSYVINNWYNTNFMGNQCSQKFRNLVRDYKNFCLYRSGVPDRPERCLWSRTREMYYDLFRIQFWEKVGNYNKNFYL</sequence>
<protein>
    <submittedName>
        <fullName evidence="1">Uncharacterized protein</fullName>
    </submittedName>
</protein>
<proteinExistence type="predicted"/>
<dbReference type="AlphaFoldDB" id="A0A8H3QNX9"/>
<dbReference type="Proteomes" id="UP000615446">
    <property type="component" value="Unassembled WGS sequence"/>
</dbReference>
<gene>
    <name evidence="1" type="ORF">RCL2_001380700</name>
</gene>
<reference evidence="1" key="1">
    <citation type="submission" date="2019-10" db="EMBL/GenBank/DDBJ databases">
        <title>Conservation and host-specific expression of non-tandemly repeated heterogenous ribosome RNA gene in arbuscular mycorrhizal fungi.</title>
        <authorList>
            <person name="Maeda T."/>
            <person name="Kobayashi Y."/>
            <person name="Nakagawa T."/>
            <person name="Ezawa T."/>
            <person name="Yamaguchi K."/>
            <person name="Bino T."/>
            <person name="Nishimoto Y."/>
            <person name="Shigenobu S."/>
            <person name="Kawaguchi M."/>
        </authorList>
    </citation>
    <scope>NUCLEOTIDE SEQUENCE</scope>
    <source>
        <strain evidence="1">HR1</strain>
    </source>
</reference>
<accession>A0A8H3QNX9</accession>
<organism evidence="1 2">
    <name type="scientific">Rhizophagus clarus</name>
    <dbReference type="NCBI Taxonomy" id="94130"/>
    <lineage>
        <taxon>Eukaryota</taxon>
        <taxon>Fungi</taxon>
        <taxon>Fungi incertae sedis</taxon>
        <taxon>Mucoromycota</taxon>
        <taxon>Glomeromycotina</taxon>
        <taxon>Glomeromycetes</taxon>
        <taxon>Glomerales</taxon>
        <taxon>Glomeraceae</taxon>
        <taxon>Rhizophagus</taxon>
    </lineage>
</organism>
<evidence type="ECO:0000313" key="2">
    <source>
        <dbReference type="Proteomes" id="UP000615446"/>
    </source>
</evidence>
<name>A0A8H3QNX9_9GLOM</name>
<comment type="caution">
    <text evidence="1">The sequence shown here is derived from an EMBL/GenBank/DDBJ whole genome shotgun (WGS) entry which is preliminary data.</text>
</comment>
<dbReference type="EMBL" id="BLAL01000162">
    <property type="protein sequence ID" value="GES86763.1"/>
    <property type="molecule type" value="Genomic_DNA"/>
</dbReference>